<dbReference type="EMBL" id="GHES01040136">
    <property type="protein sequence ID" value="MPA70695.1"/>
    <property type="molecule type" value="Transcribed_RNA"/>
</dbReference>
<dbReference type="PANTHER" id="PTHR33265">
    <property type="entry name" value="AVR9/CF-9 RAPIDLY ELICITED PROTEIN-RELATED"/>
    <property type="match status" value="1"/>
</dbReference>
<name>A0A5B7BPY0_DAVIN</name>
<evidence type="ECO:0000313" key="1">
    <source>
        <dbReference type="EMBL" id="MPA70695.1"/>
    </source>
</evidence>
<evidence type="ECO:0008006" key="2">
    <source>
        <dbReference type="Google" id="ProtNLM"/>
    </source>
</evidence>
<dbReference type="AlphaFoldDB" id="A0A5B7BPY0"/>
<protein>
    <recommendedName>
        <fullName evidence="2">Avr9/Cf-9 rapidly elicited protein</fullName>
    </recommendedName>
</protein>
<dbReference type="Pfam" id="PF05553">
    <property type="entry name" value="DUF761"/>
    <property type="match status" value="1"/>
</dbReference>
<accession>A0A5B7BPY0</accession>
<reference evidence="1" key="1">
    <citation type="submission" date="2019-08" db="EMBL/GenBank/DDBJ databases">
        <title>Reference gene set and small RNA set construction with multiple tissues from Davidia involucrata Baill.</title>
        <authorList>
            <person name="Yang H."/>
            <person name="Zhou C."/>
            <person name="Li G."/>
            <person name="Wang J."/>
            <person name="Gao P."/>
            <person name="Wang M."/>
            <person name="Wang R."/>
            <person name="Zhao Y."/>
        </authorList>
    </citation>
    <scope>NUCLEOTIDE SEQUENCE</scope>
    <source>
        <tissue evidence="1">Mixed with DoveR01_LX</tissue>
    </source>
</reference>
<organism evidence="1">
    <name type="scientific">Davidia involucrata</name>
    <name type="common">Dove tree</name>
    <dbReference type="NCBI Taxonomy" id="16924"/>
    <lineage>
        <taxon>Eukaryota</taxon>
        <taxon>Viridiplantae</taxon>
        <taxon>Streptophyta</taxon>
        <taxon>Embryophyta</taxon>
        <taxon>Tracheophyta</taxon>
        <taxon>Spermatophyta</taxon>
        <taxon>Magnoliopsida</taxon>
        <taxon>eudicotyledons</taxon>
        <taxon>Gunneridae</taxon>
        <taxon>Pentapetalae</taxon>
        <taxon>asterids</taxon>
        <taxon>Cornales</taxon>
        <taxon>Nyssaceae</taxon>
        <taxon>Davidia</taxon>
    </lineage>
</organism>
<dbReference type="InterPro" id="IPR008480">
    <property type="entry name" value="DUF761_pln"/>
</dbReference>
<dbReference type="PANTHER" id="PTHR33265:SF26">
    <property type="entry name" value="OS06G0554600 PROTEIN"/>
    <property type="match status" value="1"/>
</dbReference>
<sequence length="203" mass="23486">MEMEPTPPVTTKKLWNIARIVFYMLGRSISKSKLMVDLHMMVKRGKIAGKAITNLMLHHHYSAAFSCRSSNSVHFVSPGEYEFSCSNSPVYPSYYTKRKHHHHRRRNHADDHDHINVVQKVFEILNNEIPEASPMAALPGFGRTPLVRQLRVTDSPFPLKDVEEDTQVDKAADEFIRKFYKELKQQKKTAALESPSPYHNWAR</sequence>
<gene>
    <name evidence="1" type="ORF">Din_040136</name>
</gene>
<proteinExistence type="predicted"/>